<feature type="region of interest" description="Disordered" evidence="10">
    <location>
        <begin position="1"/>
        <end position="39"/>
    </location>
</feature>
<dbReference type="InterPro" id="IPR016152">
    <property type="entry name" value="PTrfase/Anion_transptr"/>
</dbReference>
<evidence type="ECO:0000313" key="13">
    <source>
        <dbReference type="EMBL" id="ACO66118.1"/>
    </source>
</evidence>
<feature type="transmembrane region" description="Helical" evidence="11">
    <location>
        <begin position="399"/>
        <end position="417"/>
    </location>
</feature>
<dbReference type="SUPFAM" id="SSF55804">
    <property type="entry name" value="Phoshotransferase/anion transport protein"/>
    <property type="match status" value="1"/>
</dbReference>
<feature type="transmembrane region" description="Helical" evidence="11">
    <location>
        <begin position="438"/>
        <end position="461"/>
    </location>
</feature>
<evidence type="ECO:0000313" key="14">
    <source>
        <dbReference type="Proteomes" id="UP000002009"/>
    </source>
</evidence>
<dbReference type="InParanoid" id="C1EDV0"/>
<evidence type="ECO:0000256" key="10">
    <source>
        <dbReference type="SAM" id="MobiDB-lite"/>
    </source>
</evidence>
<keyword evidence="7 11" id="KW-1133">Transmembrane helix</keyword>
<dbReference type="RefSeq" id="XP_002504860.1">
    <property type="nucleotide sequence ID" value="XM_002504814.1"/>
</dbReference>
<dbReference type="GeneID" id="8247594"/>
<gene>
    <name evidence="13" type="ORF">MICPUN_103010</name>
</gene>
<feature type="transmembrane region" description="Helical" evidence="11">
    <location>
        <begin position="817"/>
        <end position="834"/>
    </location>
</feature>
<feature type="region of interest" description="Disordered" evidence="10">
    <location>
        <begin position="325"/>
        <end position="349"/>
    </location>
</feature>
<keyword evidence="6 11" id="KW-0812">Transmembrane</keyword>
<name>C1EDV0_MICCC</name>
<dbReference type="Proteomes" id="UP000002009">
    <property type="component" value="Chromosome 11"/>
</dbReference>
<feature type="compositionally biased region" description="Basic and acidic residues" evidence="10">
    <location>
        <begin position="1"/>
        <end position="11"/>
    </location>
</feature>
<dbReference type="eggNOG" id="KOG1172">
    <property type="taxonomic scope" value="Eukaryota"/>
</dbReference>
<dbReference type="GO" id="GO:0050801">
    <property type="term" value="P:monoatomic ion homeostasis"/>
    <property type="evidence" value="ECO:0007669"/>
    <property type="project" value="TreeGrafter"/>
</dbReference>
<evidence type="ECO:0000256" key="6">
    <source>
        <dbReference type="ARBA" id="ARBA00022692"/>
    </source>
</evidence>
<evidence type="ECO:0000256" key="7">
    <source>
        <dbReference type="ARBA" id="ARBA00022989"/>
    </source>
</evidence>
<feature type="compositionally biased region" description="Polar residues" evidence="10">
    <location>
        <begin position="20"/>
        <end position="31"/>
    </location>
</feature>
<dbReference type="Gene3D" id="1.10.287.570">
    <property type="entry name" value="Helical hairpin bin"/>
    <property type="match status" value="1"/>
</dbReference>
<dbReference type="PANTHER" id="PTHR11453">
    <property type="entry name" value="ANION EXCHANGE PROTEIN"/>
    <property type="match status" value="1"/>
</dbReference>
<protein>
    <submittedName>
        <fullName evidence="13">Anion exchanger family</fullName>
    </submittedName>
</protein>
<dbReference type="Pfam" id="PF00955">
    <property type="entry name" value="HCO3_cotransp"/>
    <property type="match status" value="2"/>
</dbReference>
<evidence type="ECO:0000256" key="1">
    <source>
        <dbReference type="ARBA" id="ARBA00004651"/>
    </source>
</evidence>
<dbReference type="PANTHER" id="PTHR11453:SF127">
    <property type="entry name" value="SOLUTE CARRIER FAMILY 4 MEMBER 11"/>
    <property type="match status" value="1"/>
</dbReference>
<evidence type="ECO:0000256" key="3">
    <source>
        <dbReference type="ARBA" id="ARBA00010993"/>
    </source>
</evidence>
<comment type="subcellular location">
    <subcellularLocation>
        <location evidence="1">Cell membrane</location>
        <topology evidence="1">Multi-pass membrane protein</topology>
    </subcellularLocation>
</comment>
<dbReference type="GO" id="GO:0005886">
    <property type="term" value="C:plasma membrane"/>
    <property type="evidence" value="ECO:0007669"/>
    <property type="project" value="UniProtKB-SubCell"/>
</dbReference>
<keyword evidence="14" id="KW-1185">Reference proteome</keyword>
<comment type="similarity">
    <text evidence="3">Belongs to the anion exchanger (TC 2.A.31) family.</text>
</comment>
<keyword evidence="9 11" id="KW-0472">Membrane</keyword>
<dbReference type="KEGG" id="mis:MICPUN_103010"/>
<feature type="transmembrane region" description="Helical" evidence="11">
    <location>
        <begin position="560"/>
        <end position="577"/>
    </location>
</feature>
<dbReference type="Gene3D" id="3.40.930.10">
    <property type="entry name" value="Mannitol-specific EII, Chain A"/>
    <property type="match status" value="1"/>
</dbReference>
<feature type="domain" description="Bicarbonate transporter-like transmembrane" evidence="12">
    <location>
        <begin position="363"/>
        <end position="538"/>
    </location>
</feature>
<keyword evidence="5" id="KW-1003">Cell membrane</keyword>
<evidence type="ECO:0000256" key="2">
    <source>
        <dbReference type="ARBA" id="ARBA00006262"/>
    </source>
</evidence>
<dbReference type="AlphaFoldDB" id="C1EDV0"/>
<keyword evidence="8" id="KW-0406">Ion transport</keyword>
<evidence type="ECO:0000256" key="11">
    <source>
        <dbReference type="SAM" id="Phobius"/>
    </source>
</evidence>
<dbReference type="EMBL" id="CP001330">
    <property type="protein sequence ID" value="ACO66118.1"/>
    <property type="molecule type" value="Genomic_DNA"/>
</dbReference>
<feature type="transmembrane region" description="Helical" evidence="11">
    <location>
        <begin position="518"/>
        <end position="540"/>
    </location>
</feature>
<dbReference type="GO" id="GO:0006820">
    <property type="term" value="P:monoatomic anion transport"/>
    <property type="evidence" value="ECO:0007669"/>
    <property type="project" value="InterPro"/>
</dbReference>
<dbReference type="GO" id="GO:0005452">
    <property type="term" value="F:solute:inorganic anion antiporter activity"/>
    <property type="evidence" value="ECO:0007669"/>
    <property type="project" value="InterPro"/>
</dbReference>
<comment type="similarity">
    <text evidence="2">Belongs to the anion exchanger (TC 2.A.31.3) family.</text>
</comment>
<dbReference type="InterPro" id="IPR003020">
    <property type="entry name" value="HCO3_transpt_euk"/>
</dbReference>
<evidence type="ECO:0000256" key="5">
    <source>
        <dbReference type="ARBA" id="ARBA00022475"/>
    </source>
</evidence>
<sequence length="894" mass="94586">MSVPTLRHDDSLSSDDNPENHTPVTPASASDATPIHRRTSSGATVGSLFRRLSALSARISLTAPRHPRGLVWAETRVLPEKCIALEIQARKDLVALSLDDDDANPDSPASFAAVVKRSDKALASFFVLGVRATSPGGIVRELISRAARHGLVPSSHRFREQCVEAMLREDADDEELEKTGNSSWNSSAALDHSFVSSASTSARLAPRGDMGTASPWNRAINGRGFIVAVAKVPGLTRRVVIVGRLKTPSLLGIDSCARVRVVALALSGADSGSEPPAKTGAATAHTVATLLNDDAFFSAALRAKDARDVRAAVLTFVERKSGSGGTNAAAGEVDSIHRTPPPLHPTRAKSRSLTPWSSFEWPFASVARDARYRLPHYVSDWTDAFRDGYSFSKTINATVWLYFSTLAPALALGVVLWEETRGAIGPTEVLLAEGVGNMAFSLVAGSPLLVLRVTGTAVAWMKILSGWFHGGGGVFAGEDFLAFHAAVGLWCAGFVVFIASVGGAGLMRHAGSFTHEILAALVSGIFIRSGVAEVVAIAAVADEMDDAEVDEHPAFFLKHLMLFLGTFYVARAVLGFQRSPFLGKNTRTVIADMAPAISLVSLTLLSYAVAPDVGVKRANITDDTPMPRAQLGTSSLGNLSRSLAALAAVPGAAFAAQVFVESNAASILTAAPANALVKGGGRGLHLDMLGVGCVIAAASVWSCPMPMGTIPHSPQHARVLATVVEYEQRGEVKSKVVSAIETRVSNFVSHALIVLTVLLARDVISAVPTAVMSGFLCYTGWTSLESNGMFKRALLAVTSRECHPTSSYIRRAPIKTLHLYTALQALALLAVFAVETDFFGASEPSSDGFPASLLFPVALAATILVKAYLLPFVPAFSFAFLSAVNGRDDSEFFY</sequence>
<accession>C1EDV0</accession>
<organism evidence="13 14">
    <name type="scientific">Micromonas commoda (strain RCC299 / NOUM17 / CCMP2709)</name>
    <name type="common">Picoplanktonic green alga</name>
    <dbReference type="NCBI Taxonomy" id="296587"/>
    <lineage>
        <taxon>Eukaryota</taxon>
        <taxon>Viridiplantae</taxon>
        <taxon>Chlorophyta</taxon>
        <taxon>Mamiellophyceae</taxon>
        <taxon>Mamiellales</taxon>
        <taxon>Mamiellaceae</taxon>
        <taxon>Micromonas</taxon>
    </lineage>
</organism>
<feature type="domain" description="Bicarbonate transporter-like transmembrane" evidence="12">
    <location>
        <begin position="549"/>
        <end position="872"/>
    </location>
</feature>
<evidence type="ECO:0000256" key="4">
    <source>
        <dbReference type="ARBA" id="ARBA00022448"/>
    </source>
</evidence>
<reference evidence="13 14" key="1">
    <citation type="journal article" date="2009" name="Science">
        <title>Green evolution and dynamic adaptations revealed by genomes of the marine picoeukaryotes Micromonas.</title>
        <authorList>
            <person name="Worden A.Z."/>
            <person name="Lee J.H."/>
            <person name="Mock T."/>
            <person name="Rouze P."/>
            <person name="Simmons M.P."/>
            <person name="Aerts A.L."/>
            <person name="Allen A.E."/>
            <person name="Cuvelier M.L."/>
            <person name="Derelle E."/>
            <person name="Everett M.V."/>
            <person name="Foulon E."/>
            <person name="Grimwood J."/>
            <person name="Gundlach H."/>
            <person name="Henrissat B."/>
            <person name="Napoli C."/>
            <person name="McDonald S.M."/>
            <person name="Parker M.S."/>
            <person name="Rombauts S."/>
            <person name="Salamov A."/>
            <person name="Von Dassow P."/>
            <person name="Badger J.H."/>
            <person name="Coutinho P.M."/>
            <person name="Demir E."/>
            <person name="Dubchak I."/>
            <person name="Gentemann C."/>
            <person name="Eikrem W."/>
            <person name="Gready J.E."/>
            <person name="John U."/>
            <person name="Lanier W."/>
            <person name="Lindquist E.A."/>
            <person name="Lucas S."/>
            <person name="Mayer K.F."/>
            <person name="Moreau H."/>
            <person name="Not F."/>
            <person name="Otillar R."/>
            <person name="Panaud O."/>
            <person name="Pangilinan J."/>
            <person name="Paulsen I."/>
            <person name="Piegu B."/>
            <person name="Poliakov A."/>
            <person name="Robbens S."/>
            <person name="Schmutz J."/>
            <person name="Toulza E."/>
            <person name="Wyss T."/>
            <person name="Zelensky A."/>
            <person name="Zhou K."/>
            <person name="Armbrust E.V."/>
            <person name="Bhattacharya D."/>
            <person name="Goodenough U.W."/>
            <person name="Van de Peer Y."/>
            <person name="Grigoriev I.V."/>
        </authorList>
    </citation>
    <scope>NUCLEOTIDE SEQUENCE [LARGE SCALE GENOMIC DNA]</scope>
    <source>
        <strain evidence="14">RCC299 / NOUM17</strain>
    </source>
</reference>
<dbReference type="OrthoDB" id="1735926at2759"/>
<evidence type="ECO:0000259" key="12">
    <source>
        <dbReference type="Pfam" id="PF00955"/>
    </source>
</evidence>
<evidence type="ECO:0000256" key="9">
    <source>
        <dbReference type="ARBA" id="ARBA00023136"/>
    </source>
</evidence>
<feature type="transmembrane region" description="Helical" evidence="11">
    <location>
        <begin position="481"/>
        <end position="506"/>
    </location>
</feature>
<keyword evidence="4" id="KW-0813">Transport</keyword>
<dbReference type="InterPro" id="IPR011531">
    <property type="entry name" value="HCO3_transpt-like_TM_dom"/>
</dbReference>
<evidence type="ECO:0000256" key="8">
    <source>
        <dbReference type="ARBA" id="ARBA00023065"/>
    </source>
</evidence>
<feature type="transmembrane region" description="Helical" evidence="11">
    <location>
        <begin position="854"/>
        <end position="881"/>
    </location>
</feature>
<proteinExistence type="inferred from homology"/>